<feature type="transmembrane region" description="Helical" evidence="5">
    <location>
        <begin position="255"/>
        <end position="275"/>
    </location>
</feature>
<feature type="transmembrane region" description="Helical" evidence="5">
    <location>
        <begin position="6"/>
        <end position="30"/>
    </location>
</feature>
<gene>
    <name evidence="7" type="ORF">niasHT_035698</name>
</gene>
<protein>
    <recommendedName>
        <fullName evidence="6">G-protein coupled receptors family 1 profile domain-containing protein</fullName>
    </recommendedName>
</protein>
<keyword evidence="4 5" id="KW-0472">Membrane</keyword>
<dbReference type="Gene3D" id="1.20.1070.10">
    <property type="entry name" value="Rhodopsin 7-helix transmembrane proteins"/>
    <property type="match status" value="1"/>
</dbReference>
<dbReference type="SUPFAM" id="SSF81321">
    <property type="entry name" value="Family A G protein-coupled receptor-like"/>
    <property type="match status" value="1"/>
</dbReference>
<evidence type="ECO:0000313" key="7">
    <source>
        <dbReference type="EMBL" id="KAL3072016.1"/>
    </source>
</evidence>
<evidence type="ECO:0000256" key="3">
    <source>
        <dbReference type="ARBA" id="ARBA00022989"/>
    </source>
</evidence>
<name>A0ABD2HZ28_9BILA</name>
<dbReference type="Pfam" id="PF10328">
    <property type="entry name" value="7TM_GPCR_Srx"/>
    <property type="match status" value="1"/>
</dbReference>
<dbReference type="PROSITE" id="PS50262">
    <property type="entry name" value="G_PROTEIN_RECEP_F1_2"/>
    <property type="match status" value="1"/>
</dbReference>
<dbReference type="AlphaFoldDB" id="A0ABD2HZ28"/>
<dbReference type="InterPro" id="IPR017452">
    <property type="entry name" value="GPCR_Rhodpsn_7TM"/>
</dbReference>
<feature type="transmembrane region" description="Helical" evidence="5">
    <location>
        <begin position="123"/>
        <end position="143"/>
    </location>
</feature>
<proteinExistence type="predicted"/>
<dbReference type="EMBL" id="JBICBT010001350">
    <property type="protein sequence ID" value="KAL3072016.1"/>
    <property type="molecule type" value="Genomic_DNA"/>
</dbReference>
<organism evidence="7 8">
    <name type="scientific">Heterodera trifolii</name>
    <dbReference type="NCBI Taxonomy" id="157864"/>
    <lineage>
        <taxon>Eukaryota</taxon>
        <taxon>Metazoa</taxon>
        <taxon>Ecdysozoa</taxon>
        <taxon>Nematoda</taxon>
        <taxon>Chromadorea</taxon>
        <taxon>Rhabditida</taxon>
        <taxon>Tylenchina</taxon>
        <taxon>Tylenchomorpha</taxon>
        <taxon>Tylenchoidea</taxon>
        <taxon>Heteroderidae</taxon>
        <taxon>Heteroderinae</taxon>
        <taxon>Heterodera</taxon>
    </lineage>
</organism>
<keyword evidence="2 5" id="KW-0812">Transmembrane</keyword>
<evidence type="ECO:0000256" key="4">
    <source>
        <dbReference type="ARBA" id="ARBA00023136"/>
    </source>
</evidence>
<feature type="transmembrane region" description="Helical" evidence="5">
    <location>
        <begin position="222"/>
        <end position="243"/>
    </location>
</feature>
<feature type="transmembrane region" description="Helical" evidence="5">
    <location>
        <begin position="80"/>
        <end position="102"/>
    </location>
</feature>
<keyword evidence="8" id="KW-1185">Reference proteome</keyword>
<dbReference type="InterPro" id="IPR019430">
    <property type="entry name" value="7TM_GPCR_serpentine_rcpt_Srx"/>
</dbReference>
<comment type="caution">
    <text evidence="7">The sequence shown here is derived from an EMBL/GenBank/DDBJ whole genome shotgun (WGS) entry which is preliminary data.</text>
</comment>
<feature type="transmembrane region" description="Helical" evidence="5">
    <location>
        <begin position="287"/>
        <end position="307"/>
    </location>
</feature>
<evidence type="ECO:0000313" key="8">
    <source>
        <dbReference type="Proteomes" id="UP001620626"/>
    </source>
</evidence>
<dbReference type="PANTHER" id="PTHR22718:SF25">
    <property type="entry name" value="G-PROTEIN COUPLED RECEPTORS FAMILY 1 PROFILE DOMAIN-CONTAINING PROTEIN"/>
    <property type="match status" value="1"/>
</dbReference>
<dbReference type="Proteomes" id="UP001620626">
    <property type="component" value="Unassembled WGS sequence"/>
</dbReference>
<feature type="domain" description="G-protein coupled receptors family 1 profile" evidence="6">
    <location>
        <begin position="20"/>
        <end position="273"/>
    </location>
</feature>
<sequence>MKAELIASFQLLMAFPLLLLHLFTLPLFLSVREFRSRICFRLMFALGIADSLQLFVTVLFSLFVLLDFNSGIAFEKVCGAFMQLCWDVVIFLHFLLAANRLLIFVKASFKPSILNKEPKSEQILFNSLLVLIWLLLIALIIAFQTPFLGVLFDRDYVVFLPDQSLPEMSIFRLCEFYWSCFLLPITTIFYISIVILLKKYRKKSSDGKTAKKFVLNKQEWRILGQSVAMFVLMAMIEAIWDLIDLFSWVPPDGFILLNVFLFLLFCGINPILYLCTLPEFRQHFSRLYCACFANVSVPPLVVAVAPANGRAFPSTLNVPNLSSSQVTVVGQWRNAHKMASSQSMANGGRTCAGVGPSSSRI</sequence>
<accession>A0ABD2HZ28</accession>
<reference evidence="7 8" key="1">
    <citation type="submission" date="2024-10" db="EMBL/GenBank/DDBJ databases">
        <authorList>
            <person name="Kim D."/>
        </authorList>
    </citation>
    <scope>NUCLEOTIDE SEQUENCE [LARGE SCALE GENOMIC DNA]</scope>
    <source>
        <strain evidence="7">BH-2024</strain>
    </source>
</reference>
<evidence type="ECO:0000256" key="2">
    <source>
        <dbReference type="ARBA" id="ARBA00022692"/>
    </source>
</evidence>
<evidence type="ECO:0000256" key="5">
    <source>
        <dbReference type="SAM" id="Phobius"/>
    </source>
</evidence>
<keyword evidence="3 5" id="KW-1133">Transmembrane helix</keyword>
<comment type="subcellular location">
    <subcellularLocation>
        <location evidence="1">Membrane</location>
    </subcellularLocation>
</comment>
<dbReference type="PANTHER" id="PTHR22718">
    <property type="entry name" value="SERPENTINE RECEPTOR, CLASS X"/>
    <property type="match status" value="1"/>
</dbReference>
<feature type="transmembrane region" description="Helical" evidence="5">
    <location>
        <begin position="176"/>
        <end position="197"/>
    </location>
</feature>
<evidence type="ECO:0000256" key="1">
    <source>
        <dbReference type="ARBA" id="ARBA00004370"/>
    </source>
</evidence>
<feature type="transmembrane region" description="Helical" evidence="5">
    <location>
        <begin position="42"/>
        <end position="68"/>
    </location>
</feature>
<dbReference type="GO" id="GO:0016020">
    <property type="term" value="C:membrane"/>
    <property type="evidence" value="ECO:0007669"/>
    <property type="project" value="UniProtKB-SubCell"/>
</dbReference>
<evidence type="ECO:0000259" key="6">
    <source>
        <dbReference type="PROSITE" id="PS50262"/>
    </source>
</evidence>